<dbReference type="PANTHER" id="PTHR34387">
    <property type="entry name" value="SLR1258 PROTEIN"/>
    <property type="match status" value="1"/>
</dbReference>
<dbReference type="GO" id="GO:0006974">
    <property type="term" value="P:DNA damage response"/>
    <property type="evidence" value="ECO:0007669"/>
    <property type="project" value="TreeGrafter"/>
</dbReference>
<dbReference type="EMBL" id="QRGA01000014">
    <property type="protein sequence ID" value="RDU96603.1"/>
    <property type="molecule type" value="Genomic_DNA"/>
</dbReference>
<dbReference type="InterPro" id="IPR052022">
    <property type="entry name" value="26kDa_periplasmic_antigen"/>
</dbReference>
<sequence>MKKTIATMSFAAAVPLALAALPSRADTVLTQPVPSGVLSLSAQASEEVPQDVVDITLFYEKEANDAASLTDALNQHADAALKQAHGVSNVTAHTGTFSIYPMTDRDGHISSWRGRTEIVLESRDFAAASKLAGQINSQMQVGGVAFSLSPEAQRAAAQTLTADAIKKFRAQADSSAHAFGYNGYTIREVEVGGTNAPPPPRPMFAMRAMAAAAAPAPMPVEGGKSTVTVTVSGSVQMTMTR</sequence>
<dbReference type="Proteomes" id="UP000256838">
    <property type="component" value="Unassembled WGS sequence"/>
</dbReference>
<keyword evidence="1" id="KW-0732">Signal</keyword>
<dbReference type="Gene3D" id="3.30.110.170">
    <property type="entry name" value="Protein of unknown function (DUF541), domain 1"/>
    <property type="match status" value="1"/>
</dbReference>
<dbReference type="RefSeq" id="WP_115536048.1">
    <property type="nucleotide sequence ID" value="NZ_QRGA01000014.1"/>
</dbReference>
<name>A0A3D8JU28_9BURK</name>
<reference evidence="2 3" key="1">
    <citation type="submission" date="2018-08" db="EMBL/GenBank/DDBJ databases">
        <title>Paraburkholderia sp. DHOM06 isolated from forest soil.</title>
        <authorList>
            <person name="Gao Z.-H."/>
            <person name="Qiu L.-H."/>
        </authorList>
    </citation>
    <scope>NUCLEOTIDE SEQUENCE [LARGE SCALE GENOMIC DNA]</scope>
    <source>
        <strain evidence="2 3">DHOM06</strain>
    </source>
</reference>
<dbReference type="Gene3D" id="3.30.70.2970">
    <property type="entry name" value="Protein of unknown function (DUF541), domain 2"/>
    <property type="match status" value="1"/>
</dbReference>
<dbReference type="InterPro" id="IPR007497">
    <property type="entry name" value="SIMPL/DUF541"/>
</dbReference>
<feature type="chain" id="PRO_5017558140" evidence="1">
    <location>
        <begin position="20"/>
        <end position="241"/>
    </location>
</feature>
<protein>
    <submittedName>
        <fullName evidence="2">DUF541 domain-containing protein</fullName>
    </submittedName>
</protein>
<comment type="caution">
    <text evidence="2">The sequence shown here is derived from an EMBL/GenBank/DDBJ whole genome shotgun (WGS) entry which is preliminary data.</text>
</comment>
<evidence type="ECO:0000313" key="2">
    <source>
        <dbReference type="EMBL" id="RDU96603.1"/>
    </source>
</evidence>
<gene>
    <name evidence="2" type="ORF">DWV00_23800</name>
</gene>
<dbReference type="OrthoDB" id="7062395at2"/>
<evidence type="ECO:0000313" key="3">
    <source>
        <dbReference type="Proteomes" id="UP000256838"/>
    </source>
</evidence>
<evidence type="ECO:0000256" key="1">
    <source>
        <dbReference type="SAM" id="SignalP"/>
    </source>
</evidence>
<accession>A0A3D8JU28</accession>
<proteinExistence type="predicted"/>
<organism evidence="2 3">
    <name type="scientific">Trinickia dinghuensis</name>
    <dbReference type="NCBI Taxonomy" id="2291023"/>
    <lineage>
        <taxon>Bacteria</taxon>
        <taxon>Pseudomonadati</taxon>
        <taxon>Pseudomonadota</taxon>
        <taxon>Betaproteobacteria</taxon>
        <taxon>Burkholderiales</taxon>
        <taxon>Burkholderiaceae</taxon>
        <taxon>Trinickia</taxon>
    </lineage>
</organism>
<dbReference type="AlphaFoldDB" id="A0A3D8JU28"/>
<dbReference type="PANTHER" id="PTHR34387:SF1">
    <property type="entry name" value="PERIPLASMIC IMMUNOGENIC PROTEIN"/>
    <property type="match status" value="1"/>
</dbReference>
<feature type="signal peptide" evidence="1">
    <location>
        <begin position="1"/>
        <end position="19"/>
    </location>
</feature>
<keyword evidence="3" id="KW-1185">Reference proteome</keyword>
<dbReference type="Pfam" id="PF04402">
    <property type="entry name" value="SIMPL"/>
    <property type="match status" value="1"/>
</dbReference>